<evidence type="ECO:0000313" key="1">
    <source>
        <dbReference type="EMBL" id="MFA9461143.1"/>
    </source>
</evidence>
<name>A0ABV4TUY3_9GAMM</name>
<dbReference type="Proteomes" id="UP001575181">
    <property type="component" value="Unassembled WGS sequence"/>
</dbReference>
<organism evidence="1 2">
    <name type="scientific">Thiohalorhabdus methylotrophus</name>
    <dbReference type="NCBI Taxonomy" id="3242694"/>
    <lineage>
        <taxon>Bacteria</taxon>
        <taxon>Pseudomonadati</taxon>
        <taxon>Pseudomonadota</taxon>
        <taxon>Gammaproteobacteria</taxon>
        <taxon>Thiohalorhabdales</taxon>
        <taxon>Thiohalorhabdaceae</taxon>
        <taxon>Thiohalorhabdus</taxon>
    </lineage>
</organism>
<reference evidence="1 2" key="1">
    <citation type="submission" date="2024-08" db="EMBL/GenBank/DDBJ databases">
        <title>Whole-genome sequencing of halo(alkali)philic microorganisms from hypersaline lakes.</title>
        <authorList>
            <person name="Sorokin D.Y."/>
            <person name="Merkel A.Y."/>
            <person name="Messina E."/>
            <person name="Yakimov M."/>
        </authorList>
    </citation>
    <scope>NUCLEOTIDE SEQUENCE [LARGE SCALE GENOMIC DNA]</scope>
    <source>
        <strain evidence="1 2">Cl-TMA</strain>
    </source>
</reference>
<proteinExistence type="predicted"/>
<dbReference type="Pfam" id="PF13591">
    <property type="entry name" value="MerR_2"/>
    <property type="match status" value="1"/>
</dbReference>
<dbReference type="Gene3D" id="1.10.1660.10">
    <property type="match status" value="1"/>
</dbReference>
<accession>A0ABV4TUY3</accession>
<comment type="caution">
    <text evidence="1">The sequence shown here is derived from an EMBL/GenBank/DDBJ whole genome shotgun (WGS) entry which is preliminary data.</text>
</comment>
<dbReference type="RefSeq" id="WP_373655929.1">
    <property type="nucleotide sequence ID" value="NZ_JBGUAW010000006.1"/>
</dbReference>
<gene>
    <name evidence="1" type="ORF">ACERLL_09935</name>
</gene>
<sequence>MAEAPEPITGVILDETTVYTLGELGQASGLDAERLVQLVHLGVLEPLEWHRERWCFSGHSVLRLQTALRLQRDLGVNPEGAALALDLLDELTALRQRTDRMERQLFG</sequence>
<keyword evidence="2" id="KW-1185">Reference proteome</keyword>
<evidence type="ECO:0000313" key="2">
    <source>
        <dbReference type="Proteomes" id="UP001575181"/>
    </source>
</evidence>
<protein>
    <submittedName>
        <fullName evidence="1">Chaperone modulator CbpM</fullName>
    </submittedName>
</protein>
<dbReference type="EMBL" id="JBGUAW010000006">
    <property type="protein sequence ID" value="MFA9461143.1"/>
    <property type="molecule type" value="Genomic_DNA"/>
</dbReference>